<dbReference type="Gene3D" id="3.40.50.620">
    <property type="entry name" value="HUPs"/>
    <property type="match status" value="1"/>
</dbReference>
<name>A0A7W8JRG8_9DEIO</name>
<proteinExistence type="predicted"/>
<dbReference type="Pfam" id="PF01467">
    <property type="entry name" value="CTP_transf_like"/>
    <property type="match status" value="1"/>
</dbReference>
<organism evidence="4 5">
    <name type="scientific">Deinococcus humi</name>
    <dbReference type="NCBI Taxonomy" id="662880"/>
    <lineage>
        <taxon>Bacteria</taxon>
        <taxon>Thermotogati</taxon>
        <taxon>Deinococcota</taxon>
        <taxon>Deinococci</taxon>
        <taxon>Deinococcales</taxon>
        <taxon>Deinococcaceae</taxon>
        <taxon>Deinococcus</taxon>
    </lineage>
</organism>
<dbReference type="AlphaFoldDB" id="A0A7W8JRG8"/>
<gene>
    <name evidence="4" type="ORF">HNQ08_000957</name>
</gene>
<comment type="caution">
    <text evidence="4">The sequence shown here is derived from an EMBL/GenBank/DDBJ whole genome shotgun (WGS) entry which is preliminary data.</text>
</comment>
<dbReference type="InterPro" id="IPR014729">
    <property type="entry name" value="Rossmann-like_a/b/a_fold"/>
</dbReference>
<dbReference type="GO" id="GO:0016787">
    <property type="term" value="F:hydrolase activity"/>
    <property type="evidence" value="ECO:0007669"/>
    <property type="project" value="UniProtKB-KW"/>
</dbReference>
<dbReference type="EC" id="3.6.1.-" evidence="4"/>
<protein>
    <submittedName>
        <fullName evidence="4">Bifunctional NMN adenylyltransferase/nudix hydrolase</fullName>
        <ecNumber evidence="4">2.7.7.1</ecNumber>
        <ecNumber evidence="4">3.6.1.-</ecNumber>
    </submittedName>
</protein>
<dbReference type="NCBIfam" id="TIGR00125">
    <property type="entry name" value="cyt_tran_rel"/>
    <property type="match status" value="1"/>
</dbReference>
<keyword evidence="4" id="KW-0378">Hydrolase</keyword>
<evidence type="ECO:0000256" key="1">
    <source>
        <dbReference type="ARBA" id="ARBA00022679"/>
    </source>
</evidence>
<accession>A0A7W8JRG8</accession>
<keyword evidence="2 4" id="KW-0548">Nucleotidyltransferase</keyword>
<dbReference type="PANTHER" id="PTHR21342:SF0">
    <property type="entry name" value="BIFUNCTIONAL NMN ADENYLYLTRANSFERASE_NUDIX HYDROLASE"/>
    <property type="match status" value="1"/>
</dbReference>
<dbReference type="PANTHER" id="PTHR21342">
    <property type="entry name" value="PHOSPHOPANTETHEINE ADENYLYLTRANSFERASE"/>
    <property type="match status" value="1"/>
</dbReference>
<dbReference type="SUPFAM" id="SSF52374">
    <property type="entry name" value="Nucleotidylyl transferase"/>
    <property type="match status" value="1"/>
</dbReference>
<keyword evidence="1 4" id="KW-0808">Transferase</keyword>
<dbReference type="RefSeq" id="WP_184127941.1">
    <property type="nucleotide sequence ID" value="NZ_JACHFL010000002.1"/>
</dbReference>
<dbReference type="Proteomes" id="UP000552709">
    <property type="component" value="Unassembled WGS sequence"/>
</dbReference>
<dbReference type="EC" id="2.7.7.1" evidence="4"/>
<feature type="domain" description="Cytidyltransferase-like" evidence="3">
    <location>
        <begin position="8"/>
        <end position="67"/>
    </location>
</feature>
<reference evidence="4 5" key="1">
    <citation type="submission" date="2020-08" db="EMBL/GenBank/DDBJ databases">
        <title>Genomic Encyclopedia of Type Strains, Phase IV (KMG-IV): sequencing the most valuable type-strain genomes for metagenomic binning, comparative biology and taxonomic classification.</title>
        <authorList>
            <person name="Goeker M."/>
        </authorList>
    </citation>
    <scope>NUCLEOTIDE SEQUENCE [LARGE SCALE GENOMIC DNA]</scope>
    <source>
        <strain evidence="4 5">DSM 27939</strain>
    </source>
</reference>
<dbReference type="EMBL" id="JACHFL010000002">
    <property type="protein sequence ID" value="MBB5361872.1"/>
    <property type="molecule type" value="Genomic_DNA"/>
</dbReference>
<dbReference type="GO" id="GO:0000309">
    <property type="term" value="F:nicotinamide-nucleotide adenylyltransferase activity"/>
    <property type="evidence" value="ECO:0007669"/>
    <property type="project" value="UniProtKB-EC"/>
</dbReference>
<keyword evidence="5" id="KW-1185">Reference proteome</keyword>
<dbReference type="InterPro" id="IPR004821">
    <property type="entry name" value="Cyt_trans-like"/>
</dbReference>
<evidence type="ECO:0000256" key="2">
    <source>
        <dbReference type="ARBA" id="ARBA00022695"/>
    </source>
</evidence>
<evidence type="ECO:0000313" key="4">
    <source>
        <dbReference type="EMBL" id="MBB5361872.1"/>
    </source>
</evidence>
<evidence type="ECO:0000313" key="5">
    <source>
        <dbReference type="Proteomes" id="UP000552709"/>
    </source>
</evidence>
<sequence>MTGMDGAVYVGRFQPPHAAHVGSVLQALNRAPQVLVLMGSANLARSVHNPWSAPERMGMLRAALHASGAELRRVTFRPLRDHFDAERWAAAVRGQAAAVFGPAAALALVGFEKDVSSAYLRWFPGWSRLNVPQTAGLNATDLRRALFEGLPLPAGVPETVQDFLETFTRTPAFTRLQAEWQAVTAARAALPPGARLIEERWLHRTGQRVALHTRTGPIGAGLWELPGQVLPPGERPRPGAQAVFDHPARALVAPTAAHIYSGAPPPAFASRPVALTTALARPRRFFEDHHVILARLLGVG</sequence>
<evidence type="ECO:0000259" key="3">
    <source>
        <dbReference type="Pfam" id="PF01467"/>
    </source>
</evidence>
<dbReference type="NCBIfam" id="NF003789">
    <property type="entry name" value="PRK05379.2-1"/>
    <property type="match status" value="1"/>
</dbReference>